<dbReference type="RefSeq" id="WP_119840647.1">
    <property type="nucleotide sequence ID" value="NZ_CP060436.1"/>
</dbReference>
<organism evidence="1 2">
    <name type="scientific">Pseudooceanicola algae</name>
    <dbReference type="NCBI Taxonomy" id="1537215"/>
    <lineage>
        <taxon>Bacteria</taxon>
        <taxon>Pseudomonadati</taxon>
        <taxon>Pseudomonadota</taxon>
        <taxon>Alphaproteobacteria</taxon>
        <taxon>Rhodobacterales</taxon>
        <taxon>Paracoccaceae</taxon>
        <taxon>Pseudooceanicola</taxon>
    </lineage>
</organism>
<reference evidence="1 2" key="1">
    <citation type="submission" date="2020-08" db="EMBL/GenBank/DDBJ databases">
        <title>Genome sequence of Rhodobacteraceae bacterium Lw-13e.</title>
        <authorList>
            <person name="Poehlein A."/>
            <person name="Wolter L."/>
            <person name="Daniel R."/>
            <person name="Brinkhoff T."/>
        </authorList>
    </citation>
    <scope>NUCLEOTIDE SEQUENCE [LARGE SCALE GENOMIC DNA]</scope>
    <source>
        <strain evidence="1 2">Lw-13e</strain>
    </source>
</reference>
<dbReference type="InterPro" id="IPR029063">
    <property type="entry name" value="SAM-dependent_MTases_sf"/>
</dbReference>
<protein>
    <submittedName>
        <fullName evidence="1">Uncharacterized protein</fullName>
    </submittedName>
</protein>
<dbReference type="KEGG" id="palw:PSAL_012480"/>
<proteinExistence type="predicted"/>
<keyword evidence="2" id="KW-1185">Reference proteome</keyword>
<dbReference type="OrthoDB" id="7873666at2"/>
<dbReference type="AlphaFoldDB" id="A0A418SC81"/>
<gene>
    <name evidence="1" type="ORF">PSAL_012480</name>
</gene>
<dbReference type="Proteomes" id="UP000283786">
    <property type="component" value="Chromosome"/>
</dbReference>
<name>A0A418SC81_9RHOB</name>
<dbReference type="EMBL" id="CP060436">
    <property type="protein sequence ID" value="QPM90017.1"/>
    <property type="molecule type" value="Genomic_DNA"/>
</dbReference>
<accession>A0A418SC81</accession>
<sequence>MRDFDTSPPPEFSSRPWGRVNYDRIGKLLALLHPEERKLMTWLASTVYTGAGEIVDAGAFLGGSAACFAAGLRINRKVTRKDCRIHSYDLFRKGNWLPSQLKEWDARAEGQSTVDLYHDQLGENDFMTVLYAGDITQRSWSDRKIEILMLDCSKTKPLNDHCMRMFYPSLIPGDSYLVHQDYAINSGLYWLHSTMYLLRDYFEHLATVDYGGTTLFRCIKAIPPEMVEEAIARQDEAPEAIRDAAIAWANDLDQPKLARAISYSHDFREE</sequence>
<evidence type="ECO:0000313" key="1">
    <source>
        <dbReference type="EMBL" id="QPM90017.1"/>
    </source>
</evidence>
<evidence type="ECO:0000313" key="2">
    <source>
        <dbReference type="Proteomes" id="UP000283786"/>
    </source>
</evidence>
<dbReference type="Gene3D" id="3.40.50.150">
    <property type="entry name" value="Vaccinia Virus protein VP39"/>
    <property type="match status" value="1"/>
</dbReference>